<keyword evidence="2" id="KW-1185">Reference proteome</keyword>
<reference evidence="1" key="1">
    <citation type="journal article" date="2022" name="bioRxiv">
        <title>Thiovibrio frasassiensisgen. nov., sp. nov., an autotrophic, elemental sulfur disproportionating bacterium isolated from sulfidic karst sediment, and proposal of Thiovibrionaceae fam. nov.</title>
        <authorList>
            <person name="Aronson H."/>
            <person name="Thomas C."/>
            <person name="Bhattacharyya M."/>
            <person name="Eckstein S."/>
            <person name="Jensen S."/>
            <person name="Barco R."/>
            <person name="Macalady J."/>
            <person name="Amend J."/>
        </authorList>
    </citation>
    <scope>NUCLEOTIDE SEQUENCE</scope>
    <source>
        <strain evidence="1">RS19-109</strain>
    </source>
</reference>
<dbReference type="EMBL" id="JAPHEH010000001">
    <property type="protein sequence ID" value="MDG4475255.1"/>
    <property type="molecule type" value="Genomic_DNA"/>
</dbReference>
<dbReference type="AlphaFoldDB" id="A0A9X4MG56"/>
<gene>
    <name evidence="1" type="ORF">OLX77_03660</name>
</gene>
<dbReference type="Proteomes" id="UP001154240">
    <property type="component" value="Unassembled WGS sequence"/>
</dbReference>
<accession>A0A9X4MG56</accession>
<evidence type="ECO:0000313" key="1">
    <source>
        <dbReference type="EMBL" id="MDG4475255.1"/>
    </source>
</evidence>
<name>A0A9X4MG56_9BACT</name>
<sequence length="146" mass="16595">MELHDPNLHLKLMEMCDCYLGTDYAATIQKVADGPSADTQEDALRYLALALLYTLTEEASQLSLKRKKDKVTVTIKHDNEKIALRPPARPVFNTIISMMRTILHLEEDKGGMALTLGLKNDQIEVQVKIERTTDKETLKVKFPELR</sequence>
<protein>
    <submittedName>
        <fullName evidence="1">Uncharacterized protein</fullName>
    </submittedName>
</protein>
<organism evidence="1 2">
    <name type="scientific">Thiovibrio frasassiensis</name>
    <dbReference type="NCBI Taxonomy" id="2984131"/>
    <lineage>
        <taxon>Bacteria</taxon>
        <taxon>Pseudomonadati</taxon>
        <taxon>Thermodesulfobacteriota</taxon>
        <taxon>Desulfobulbia</taxon>
        <taxon>Desulfobulbales</taxon>
        <taxon>Thiovibrionaceae</taxon>
        <taxon>Thiovibrio</taxon>
    </lineage>
</organism>
<evidence type="ECO:0000313" key="2">
    <source>
        <dbReference type="Proteomes" id="UP001154240"/>
    </source>
</evidence>
<dbReference type="RefSeq" id="WP_307632230.1">
    <property type="nucleotide sequence ID" value="NZ_JAPHEH010000001.1"/>
</dbReference>
<reference evidence="1" key="2">
    <citation type="submission" date="2022-10" db="EMBL/GenBank/DDBJ databases">
        <authorList>
            <person name="Aronson H.S."/>
        </authorList>
    </citation>
    <scope>NUCLEOTIDE SEQUENCE</scope>
    <source>
        <strain evidence="1">RS19-109</strain>
    </source>
</reference>
<proteinExistence type="predicted"/>
<comment type="caution">
    <text evidence="1">The sequence shown here is derived from an EMBL/GenBank/DDBJ whole genome shotgun (WGS) entry which is preliminary data.</text>
</comment>